<dbReference type="PROSITE" id="PS50928">
    <property type="entry name" value="ABC_TM1"/>
    <property type="match status" value="1"/>
</dbReference>
<dbReference type="GO" id="GO:0043190">
    <property type="term" value="C:ATP-binding cassette (ABC) transporter complex"/>
    <property type="evidence" value="ECO:0007669"/>
    <property type="project" value="InterPro"/>
</dbReference>
<feature type="transmembrane region" description="Helical" evidence="8">
    <location>
        <begin position="118"/>
        <end position="139"/>
    </location>
</feature>
<feature type="compositionally biased region" description="Basic and acidic residues" evidence="9">
    <location>
        <begin position="47"/>
        <end position="56"/>
    </location>
</feature>
<feature type="transmembrane region" description="Helical" evidence="8">
    <location>
        <begin position="301"/>
        <end position="326"/>
    </location>
</feature>
<dbReference type="Gene3D" id="1.10.3720.10">
    <property type="entry name" value="MetI-like"/>
    <property type="match status" value="1"/>
</dbReference>
<dbReference type="Pfam" id="PF00528">
    <property type="entry name" value="BPD_transp_1"/>
    <property type="match status" value="1"/>
</dbReference>
<accession>A0A7W0DTE8</accession>
<evidence type="ECO:0000256" key="8">
    <source>
        <dbReference type="RuleBase" id="RU363032"/>
    </source>
</evidence>
<dbReference type="Proteomes" id="UP000545761">
    <property type="component" value="Unassembled WGS sequence"/>
</dbReference>
<evidence type="ECO:0000256" key="9">
    <source>
        <dbReference type="SAM" id="MobiDB-lite"/>
    </source>
</evidence>
<keyword evidence="7 8" id="KW-0472">Membrane</keyword>
<dbReference type="PANTHER" id="PTHR30614:SF0">
    <property type="entry name" value="L-CYSTINE TRANSPORT SYSTEM PERMEASE PROTEIN TCYL"/>
    <property type="match status" value="1"/>
</dbReference>
<reference evidence="11 12" key="1">
    <citation type="submission" date="2020-07" db="EMBL/GenBank/DDBJ databases">
        <title>Streptomyces isolated from Indian soil.</title>
        <authorList>
            <person name="Mandal S."/>
            <person name="Maiti P.K."/>
        </authorList>
    </citation>
    <scope>NUCLEOTIDE SEQUENCE [LARGE SCALE GENOMIC DNA]</scope>
    <source>
        <strain evidence="11 12">PSKA28</strain>
    </source>
</reference>
<dbReference type="InterPro" id="IPR043429">
    <property type="entry name" value="ArtM/GltK/GlnP/TcyL/YhdX-like"/>
</dbReference>
<evidence type="ECO:0000256" key="1">
    <source>
        <dbReference type="ARBA" id="ARBA00004651"/>
    </source>
</evidence>
<evidence type="ECO:0000259" key="10">
    <source>
        <dbReference type="PROSITE" id="PS50928"/>
    </source>
</evidence>
<feature type="transmembrane region" description="Helical" evidence="8">
    <location>
        <begin position="151"/>
        <end position="172"/>
    </location>
</feature>
<keyword evidence="3" id="KW-1003">Cell membrane</keyword>
<dbReference type="GO" id="GO:0022857">
    <property type="term" value="F:transmembrane transporter activity"/>
    <property type="evidence" value="ECO:0007669"/>
    <property type="project" value="InterPro"/>
</dbReference>
<organism evidence="11 12">
    <name type="scientific">Streptomyces himalayensis subsp. himalayensis</name>
    <dbReference type="NCBI Taxonomy" id="2756131"/>
    <lineage>
        <taxon>Bacteria</taxon>
        <taxon>Bacillati</taxon>
        <taxon>Actinomycetota</taxon>
        <taxon>Actinomycetes</taxon>
        <taxon>Kitasatosporales</taxon>
        <taxon>Streptomycetaceae</taxon>
        <taxon>Streptomyces</taxon>
        <taxon>Streptomyces himalayensis</taxon>
    </lineage>
</organism>
<evidence type="ECO:0000256" key="3">
    <source>
        <dbReference type="ARBA" id="ARBA00022475"/>
    </source>
</evidence>
<keyword evidence="5" id="KW-0029">Amino-acid transport</keyword>
<dbReference type="AlphaFoldDB" id="A0A7W0DTE8"/>
<evidence type="ECO:0000256" key="2">
    <source>
        <dbReference type="ARBA" id="ARBA00022448"/>
    </source>
</evidence>
<dbReference type="InterPro" id="IPR035906">
    <property type="entry name" value="MetI-like_sf"/>
</dbReference>
<feature type="region of interest" description="Disordered" evidence="9">
    <location>
        <begin position="1"/>
        <end position="61"/>
    </location>
</feature>
<keyword evidence="6 8" id="KW-1133">Transmembrane helix</keyword>
<feature type="compositionally biased region" description="Low complexity" evidence="9">
    <location>
        <begin position="1"/>
        <end position="19"/>
    </location>
</feature>
<dbReference type="RefSeq" id="WP_181661844.1">
    <property type="nucleotide sequence ID" value="NZ_JACEHE010000035.1"/>
</dbReference>
<dbReference type="CDD" id="cd06261">
    <property type="entry name" value="TM_PBP2"/>
    <property type="match status" value="1"/>
</dbReference>
<gene>
    <name evidence="11" type="ORF">H1D24_35465</name>
</gene>
<evidence type="ECO:0000256" key="4">
    <source>
        <dbReference type="ARBA" id="ARBA00022692"/>
    </source>
</evidence>
<dbReference type="EMBL" id="JACEHE010000035">
    <property type="protein sequence ID" value="MBA2950917.1"/>
    <property type="molecule type" value="Genomic_DNA"/>
</dbReference>
<evidence type="ECO:0000256" key="6">
    <source>
        <dbReference type="ARBA" id="ARBA00022989"/>
    </source>
</evidence>
<comment type="caution">
    <text evidence="11">The sequence shown here is derived from an EMBL/GenBank/DDBJ whole genome shotgun (WGS) entry which is preliminary data.</text>
</comment>
<keyword evidence="4 8" id="KW-0812">Transmembrane</keyword>
<sequence length="363" mass="39401">MSEPPGSAVSSGSAPPAQAIPRPEPFPASQAVPVSVGSPEPIEGPDEGSKRSDSDSAPRPLSAQRVLPLRRPGRWIATAVVLVLVAQIAHGLATNPFYQWDRFAYWFVRPVILDGLVITLEVAAYSAVLGLLGGILLALGRLSRSPVLRAVSWVYIWLFRSVPLIVVLLFLYNFSALYKTLSIGVPFGPAFFTFDESRLATDIVVAVVGLSLNEAAYAAEVVRGGILSVDQGQHEAASALGLPKRYQFARIVFPQALRAITPNYVNQLIGLIKSTSLVFYVSLLDLFGSVQSMGSTYPGDIVPLLLVATIWYLILTSVVSVIQFYVERYYSRGAVRTLPPTPLQKLRAGVRDLRARVQREAAI</sequence>
<dbReference type="InterPro" id="IPR000515">
    <property type="entry name" value="MetI-like"/>
</dbReference>
<feature type="transmembrane region" description="Helical" evidence="8">
    <location>
        <begin position="75"/>
        <end position="98"/>
    </location>
</feature>
<evidence type="ECO:0000256" key="5">
    <source>
        <dbReference type="ARBA" id="ARBA00022970"/>
    </source>
</evidence>
<name>A0A7W0DTE8_9ACTN</name>
<dbReference type="NCBIfam" id="TIGR01726">
    <property type="entry name" value="HEQRo_perm_3TM"/>
    <property type="match status" value="1"/>
</dbReference>
<evidence type="ECO:0000313" key="11">
    <source>
        <dbReference type="EMBL" id="MBA2950917.1"/>
    </source>
</evidence>
<evidence type="ECO:0000313" key="12">
    <source>
        <dbReference type="Proteomes" id="UP000545761"/>
    </source>
</evidence>
<protein>
    <submittedName>
        <fullName evidence="11">Amino acid ABC transporter permease</fullName>
    </submittedName>
</protein>
<dbReference type="InterPro" id="IPR010065">
    <property type="entry name" value="AA_ABC_transptr_permease_3TM"/>
</dbReference>
<proteinExistence type="inferred from homology"/>
<dbReference type="GO" id="GO:0006865">
    <property type="term" value="P:amino acid transport"/>
    <property type="evidence" value="ECO:0007669"/>
    <property type="project" value="UniProtKB-KW"/>
</dbReference>
<comment type="similarity">
    <text evidence="8">Belongs to the binding-protein-dependent transport system permease family.</text>
</comment>
<keyword evidence="2 8" id="KW-0813">Transport</keyword>
<evidence type="ECO:0000256" key="7">
    <source>
        <dbReference type="ARBA" id="ARBA00023136"/>
    </source>
</evidence>
<feature type="domain" description="ABC transmembrane type-1" evidence="10">
    <location>
        <begin position="116"/>
        <end position="323"/>
    </location>
</feature>
<comment type="subcellular location">
    <subcellularLocation>
        <location evidence="1 8">Cell membrane</location>
        <topology evidence="1 8">Multi-pass membrane protein</topology>
    </subcellularLocation>
</comment>
<dbReference type="PANTHER" id="PTHR30614">
    <property type="entry name" value="MEMBRANE COMPONENT OF AMINO ACID ABC TRANSPORTER"/>
    <property type="match status" value="1"/>
</dbReference>
<dbReference type="SUPFAM" id="SSF161098">
    <property type="entry name" value="MetI-like"/>
    <property type="match status" value="1"/>
</dbReference>